<dbReference type="InterPro" id="IPR009057">
    <property type="entry name" value="Homeodomain-like_sf"/>
</dbReference>
<dbReference type="STRING" id="47879.AXG94_20350"/>
<dbReference type="SUPFAM" id="SSF46689">
    <property type="entry name" value="Homeodomain-like"/>
    <property type="match status" value="1"/>
</dbReference>
<evidence type="ECO:0000259" key="5">
    <source>
        <dbReference type="PROSITE" id="PS50977"/>
    </source>
</evidence>
<dbReference type="InterPro" id="IPR036271">
    <property type="entry name" value="Tet_transcr_reg_TetR-rel_C_sf"/>
</dbReference>
<evidence type="ECO:0000313" key="6">
    <source>
        <dbReference type="EMBL" id="RMM54648.1"/>
    </source>
</evidence>
<organism evidence="6 7">
    <name type="scientific">Pseudomonas corrugata</name>
    <dbReference type="NCBI Taxonomy" id="47879"/>
    <lineage>
        <taxon>Bacteria</taxon>
        <taxon>Pseudomonadati</taxon>
        <taxon>Pseudomonadota</taxon>
        <taxon>Gammaproteobacteria</taxon>
        <taxon>Pseudomonadales</taxon>
        <taxon>Pseudomonadaceae</taxon>
        <taxon>Pseudomonas</taxon>
    </lineage>
</organism>
<dbReference type="InterPro" id="IPR011075">
    <property type="entry name" value="TetR_C"/>
</dbReference>
<evidence type="ECO:0000313" key="7">
    <source>
        <dbReference type="Proteomes" id="UP000270661"/>
    </source>
</evidence>
<name>A0A3M3EYG5_9PSED</name>
<gene>
    <name evidence="6" type="ORF">ALQ77_00198</name>
</gene>
<dbReference type="Pfam" id="PF00440">
    <property type="entry name" value="TetR_N"/>
    <property type="match status" value="1"/>
</dbReference>
<evidence type="ECO:0000256" key="3">
    <source>
        <dbReference type="ARBA" id="ARBA00023163"/>
    </source>
</evidence>
<dbReference type="EMBL" id="RBOJ01000017">
    <property type="protein sequence ID" value="RMM54648.1"/>
    <property type="molecule type" value="Genomic_DNA"/>
</dbReference>
<comment type="caution">
    <text evidence="6">The sequence shown here is derived from an EMBL/GenBank/DDBJ whole genome shotgun (WGS) entry which is preliminary data.</text>
</comment>
<keyword evidence="2 4" id="KW-0238">DNA-binding</keyword>
<dbReference type="PROSITE" id="PS50977">
    <property type="entry name" value="HTH_TETR_2"/>
    <property type="match status" value="1"/>
</dbReference>
<dbReference type="AlphaFoldDB" id="A0A3M3EYG5"/>
<dbReference type="InterPro" id="IPR001647">
    <property type="entry name" value="HTH_TetR"/>
</dbReference>
<sequence length="211" mass="22688">MYDMAQKKIAEAKGRGRPRAYDPQTALAQALGVFWNTGYSGASLDSIATAAGMNRPSLYAAFGDKHALYIKALEQYWETASAAMEQALMDDSLTLEQALTQFYEGQLAIYFSGDGQPRGCFAIGTATTEAVEDQQIRDVLSDRLSRLDAHLEARLQRAVDAGELKAKADPAALAVLAASLLHSVSIRARAGKSRAELTELVRTAVNVICGS</sequence>
<evidence type="ECO:0000256" key="2">
    <source>
        <dbReference type="ARBA" id="ARBA00023125"/>
    </source>
</evidence>
<proteinExistence type="predicted"/>
<keyword evidence="7" id="KW-1185">Reference proteome</keyword>
<dbReference type="Proteomes" id="UP000270661">
    <property type="component" value="Unassembled WGS sequence"/>
</dbReference>
<dbReference type="PANTHER" id="PTHR47506">
    <property type="entry name" value="TRANSCRIPTIONAL REGULATORY PROTEIN"/>
    <property type="match status" value="1"/>
</dbReference>
<evidence type="ECO:0000256" key="1">
    <source>
        <dbReference type="ARBA" id="ARBA00023015"/>
    </source>
</evidence>
<keyword evidence="3" id="KW-0804">Transcription</keyword>
<dbReference type="SUPFAM" id="SSF48498">
    <property type="entry name" value="Tetracyclin repressor-like, C-terminal domain"/>
    <property type="match status" value="1"/>
</dbReference>
<dbReference type="PANTHER" id="PTHR47506:SF1">
    <property type="entry name" value="HTH-TYPE TRANSCRIPTIONAL REGULATOR YJDC"/>
    <property type="match status" value="1"/>
</dbReference>
<dbReference type="Pfam" id="PF16925">
    <property type="entry name" value="TetR_C_13"/>
    <property type="match status" value="1"/>
</dbReference>
<accession>A0A3M3EYG5</accession>
<evidence type="ECO:0000256" key="4">
    <source>
        <dbReference type="PROSITE-ProRule" id="PRU00335"/>
    </source>
</evidence>
<dbReference type="Gene3D" id="1.10.357.10">
    <property type="entry name" value="Tetracycline Repressor, domain 2"/>
    <property type="match status" value="1"/>
</dbReference>
<dbReference type="GO" id="GO:0003677">
    <property type="term" value="F:DNA binding"/>
    <property type="evidence" value="ECO:0007669"/>
    <property type="project" value="UniProtKB-UniRule"/>
</dbReference>
<feature type="DNA-binding region" description="H-T-H motif" evidence="4">
    <location>
        <begin position="43"/>
        <end position="62"/>
    </location>
</feature>
<dbReference type="Gene3D" id="1.10.10.60">
    <property type="entry name" value="Homeodomain-like"/>
    <property type="match status" value="1"/>
</dbReference>
<feature type="domain" description="HTH tetR-type" evidence="5">
    <location>
        <begin position="20"/>
        <end position="80"/>
    </location>
</feature>
<keyword evidence="1" id="KW-0805">Transcription regulation</keyword>
<reference evidence="6 7" key="1">
    <citation type="submission" date="2018-08" db="EMBL/GenBank/DDBJ databases">
        <title>Recombination of ecologically and evolutionarily significant loci maintains genetic cohesion in the Pseudomonas syringae species complex.</title>
        <authorList>
            <person name="Dillon M."/>
            <person name="Thakur S."/>
            <person name="Almeida R.N.D."/>
            <person name="Weir B.S."/>
            <person name="Guttman D.S."/>
        </authorList>
    </citation>
    <scope>NUCLEOTIDE SEQUENCE [LARGE SCALE GENOMIC DNA]</scope>
    <source>
        <strain evidence="6 7">NCPPB2445</strain>
    </source>
</reference>
<protein>
    <recommendedName>
        <fullName evidence="5">HTH tetR-type domain-containing protein</fullName>
    </recommendedName>
</protein>